<dbReference type="GO" id="GO:0051321">
    <property type="term" value="P:meiotic cell cycle"/>
    <property type="evidence" value="ECO:0007669"/>
    <property type="project" value="TreeGrafter"/>
</dbReference>
<dbReference type="PANTHER" id="PTHR19302:SF70">
    <property type="entry name" value="GAMMA-TUBULIN COMPLEX COMPONENT 6"/>
    <property type="match status" value="1"/>
</dbReference>
<dbReference type="InterPro" id="IPR040457">
    <property type="entry name" value="GCP_C"/>
</dbReference>
<dbReference type="GO" id="GO:0051225">
    <property type="term" value="P:spindle assembly"/>
    <property type="evidence" value="ECO:0007669"/>
    <property type="project" value="TreeGrafter"/>
</dbReference>
<dbReference type="AlphaFoldDB" id="A0A2A9PND5"/>
<dbReference type="InterPro" id="IPR007259">
    <property type="entry name" value="GCP"/>
</dbReference>
<dbReference type="GO" id="GO:0031122">
    <property type="term" value="P:cytoplasmic microtubule organization"/>
    <property type="evidence" value="ECO:0007669"/>
    <property type="project" value="TreeGrafter"/>
</dbReference>
<dbReference type="GO" id="GO:0051011">
    <property type="term" value="F:microtubule minus-end binding"/>
    <property type="evidence" value="ECO:0007669"/>
    <property type="project" value="TreeGrafter"/>
</dbReference>
<protein>
    <recommendedName>
        <fullName evidence="5">Spindle pole body component</fullName>
    </recommendedName>
</protein>
<comment type="caution">
    <text evidence="9">The sequence shown here is derived from an EMBL/GenBank/DDBJ whole genome shotgun (WGS) entry which is preliminary data.</text>
</comment>
<proteinExistence type="inferred from homology"/>
<dbReference type="GO" id="GO:0043015">
    <property type="term" value="F:gamma-tubulin binding"/>
    <property type="evidence" value="ECO:0007669"/>
    <property type="project" value="InterPro"/>
</dbReference>
<reference evidence="9 10" key="1">
    <citation type="journal article" date="2015" name="BMC Genomics">
        <title>Gene expression during zombie ant biting behavior reflects the complexity underlying fungal parasitic behavioral manipulation.</title>
        <authorList>
            <person name="de Bekker C."/>
            <person name="Ohm R.A."/>
            <person name="Loreto R.G."/>
            <person name="Sebastian A."/>
            <person name="Albert I."/>
            <person name="Merrow M."/>
            <person name="Brachmann A."/>
            <person name="Hughes D.P."/>
        </authorList>
    </citation>
    <scope>NUCLEOTIDE SEQUENCE [LARGE SCALE GENOMIC DNA]</scope>
    <source>
        <strain evidence="9 10">SC16a</strain>
    </source>
</reference>
<dbReference type="GO" id="GO:0005816">
    <property type="term" value="C:spindle pole body"/>
    <property type="evidence" value="ECO:0007669"/>
    <property type="project" value="UniProtKB-ARBA"/>
</dbReference>
<comment type="subcellular location">
    <subcellularLocation>
        <location evidence="5">Cytoplasm</location>
        <location evidence="5">Cytoskeleton</location>
        <location evidence="5">Microtubule organizing center</location>
    </subcellularLocation>
</comment>
<feature type="region of interest" description="Disordered" evidence="6">
    <location>
        <begin position="70"/>
        <end position="119"/>
    </location>
</feature>
<evidence type="ECO:0000256" key="1">
    <source>
        <dbReference type="ARBA" id="ARBA00010337"/>
    </source>
</evidence>
<dbReference type="GO" id="GO:0007020">
    <property type="term" value="P:microtubule nucleation"/>
    <property type="evidence" value="ECO:0007669"/>
    <property type="project" value="InterPro"/>
</dbReference>
<keyword evidence="2 5" id="KW-0963">Cytoplasm</keyword>
<dbReference type="Proteomes" id="UP000037136">
    <property type="component" value="Unassembled WGS sequence"/>
</dbReference>
<reference evidence="9 10" key="2">
    <citation type="journal article" date="2017" name="Sci. Rep.">
        <title>Ant-infecting Ophiocordyceps genomes reveal a high diversity of potential behavioral manipulation genes and a possible major role for enterotoxins.</title>
        <authorList>
            <person name="de Bekker C."/>
            <person name="Ohm R.A."/>
            <person name="Evans H.C."/>
            <person name="Brachmann A."/>
            <person name="Hughes D.P."/>
        </authorList>
    </citation>
    <scope>NUCLEOTIDE SEQUENCE [LARGE SCALE GENOMIC DNA]</scope>
    <source>
        <strain evidence="9 10">SC16a</strain>
    </source>
</reference>
<keyword evidence="3 5" id="KW-0493">Microtubule</keyword>
<comment type="similarity">
    <text evidence="1 5">Belongs to the TUBGCP family.</text>
</comment>
<name>A0A2A9PND5_OPHUN</name>
<evidence type="ECO:0000313" key="10">
    <source>
        <dbReference type="Proteomes" id="UP000037136"/>
    </source>
</evidence>
<evidence type="ECO:0000256" key="4">
    <source>
        <dbReference type="ARBA" id="ARBA00023212"/>
    </source>
</evidence>
<dbReference type="PANTHER" id="PTHR19302">
    <property type="entry name" value="GAMMA TUBULIN COMPLEX PROTEIN"/>
    <property type="match status" value="1"/>
</dbReference>
<evidence type="ECO:0000256" key="6">
    <source>
        <dbReference type="SAM" id="MobiDB-lite"/>
    </source>
</evidence>
<evidence type="ECO:0000259" key="8">
    <source>
        <dbReference type="Pfam" id="PF17681"/>
    </source>
</evidence>
<evidence type="ECO:0000256" key="5">
    <source>
        <dbReference type="RuleBase" id="RU363050"/>
    </source>
</evidence>
<dbReference type="GO" id="GO:0000930">
    <property type="term" value="C:gamma-tubulin complex"/>
    <property type="evidence" value="ECO:0007669"/>
    <property type="project" value="TreeGrafter"/>
</dbReference>
<dbReference type="GO" id="GO:0005874">
    <property type="term" value="C:microtubule"/>
    <property type="evidence" value="ECO:0007669"/>
    <property type="project" value="UniProtKB-KW"/>
</dbReference>
<evidence type="ECO:0000259" key="7">
    <source>
        <dbReference type="Pfam" id="PF04130"/>
    </source>
</evidence>
<keyword evidence="10" id="KW-1185">Reference proteome</keyword>
<evidence type="ECO:0000313" key="9">
    <source>
        <dbReference type="EMBL" id="PFH62571.1"/>
    </source>
</evidence>
<dbReference type="OrthoDB" id="775571at2759"/>
<feature type="compositionally biased region" description="Basic and acidic residues" evidence="6">
    <location>
        <begin position="92"/>
        <end position="109"/>
    </location>
</feature>
<dbReference type="Pfam" id="PF04130">
    <property type="entry name" value="GCP_C_terminal"/>
    <property type="match status" value="1"/>
</dbReference>
<dbReference type="Pfam" id="PF17681">
    <property type="entry name" value="GCP_N_terminal"/>
    <property type="match status" value="1"/>
</dbReference>
<keyword evidence="4 5" id="KW-0206">Cytoskeleton</keyword>
<dbReference type="GO" id="GO:0000922">
    <property type="term" value="C:spindle pole"/>
    <property type="evidence" value="ECO:0007669"/>
    <property type="project" value="InterPro"/>
</dbReference>
<gene>
    <name evidence="9" type="ORF">XA68_12991</name>
</gene>
<dbReference type="STRING" id="268505.A0A2A9PND5"/>
<feature type="domain" description="Gamma tubulin complex component protein N-terminal" evidence="8">
    <location>
        <begin position="181"/>
        <end position="445"/>
    </location>
</feature>
<dbReference type="InterPro" id="IPR041470">
    <property type="entry name" value="GCP_N"/>
</dbReference>
<evidence type="ECO:0000256" key="2">
    <source>
        <dbReference type="ARBA" id="ARBA00022490"/>
    </source>
</evidence>
<dbReference type="Gene3D" id="1.20.120.1900">
    <property type="entry name" value="Gamma-tubulin complex, C-terminal domain"/>
    <property type="match status" value="1"/>
</dbReference>
<dbReference type="InterPro" id="IPR042241">
    <property type="entry name" value="GCP_C_sf"/>
</dbReference>
<feature type="domain" description="Gamma tubulin complex component C-terminal" evidence="7">
    <location>
        <begin position="577"/>
        <end position="908"/>
    </location>
</feature>
<accession>A0A2A9PND5</accession>
<evidence type="ECO:0000256" key="3">
    <source>
        <dbReference type="ARBA" id="ARBA00022701"/>
    </source>
</evidence>
<organism evidence="9 10">
    <name type="scientific">Ophiocordyceps unilateralis</name>
    <name type="common">Zombie-ant fungus</name>
    <name type="synonym">Torrubia unilateralis</name>
    <dbReference type="NCBI Taxonomy" id="268505"/>
    <lineage>
        <taxon>Eukaryota</taxon>
        <taxon>Fungi</taxon>
        <taxon>Dikarya</taxon>
        <taxon>Ascomycota</taxon>
        <taxon>Pezizomycotina</taxon>
        <taxon>Sordariomycetes</taxon>
        <taxon>Hypocreomycetidae</taxon>
        <taxon>Hypocreales</taxon>
        <taxon>Ophiocordycipitaceae</taxon>
        <taxon>Ophiocordyceps</taxon>
    </lineage>
</organism>
<dbReference type="EMBL" id="LAZP02000024">
    <property type="protein sequence ID" value="PFH62571.1"/>
    <property type="molecule type" value="Genomic_DNA"/>
</dbReference>
<sequence>MHDLDERHVFAIPNFWQKSPWLEKDAELKGRSLFFTPELGVDKATASRCSSGPMAVNTVALEDVGFFRSPALGPAEHKAGQDSEQQPEEDAEPKHEPREDVGASPRNDESTSQIWAETQEPLRPRIGFRTWDSFQSRVFAAHQPMLISEAGPAAYDALLRQTTDCDAAVVQTRSYFSSLSALAVGRDSIFFTRDEKTQTFRCSLPSFRILGFSRQVLGGVQGQALRCGTCLSRLRAFVQAAYARNSGRCEVALASSIVQVLQAVERKLTLDGTRPRSLLQLQASIREVSVTLHPLEKLVSRLPRTFSDEDLVSLVFHTASAVDDGQDFILAIVRDVLQRVSAPWIEILEQWIGTKPDQSIFATKPKNGESKGFVKVVEESDLVDFRLDRAKVPDFMPDDLVALIFEAGRNLRFIRCFHPNHPLARQSTIESACPPEAQWLFDWQSILALESRVSQYRDNLCRALQEKGGSSQVDVGAGAPSTVDYFGLDQDGMEARILASIEQLNQAMAEPSPRDSLDEILHERFFGRHSTVDVDRAVVTPHWSLLPALSFGSIASAQAKIVNRESLRLLFKTHDIHGHLRLQRDFHLLGNGVFCSRLSHALFDPDLESAERRAGVARQGGVMGLRLGGRDTWPPASSELRLVLIGVLSESYTSQHGAGLSDHGALPGDLSFAVRELSAEEISKCMDADSVEALDFLRLSYTTPAALSGIITSASLASYDRIFKLLLRVLRVLYVVNQQWSWTRQDASKEPSRLAREAHHFVSSVASYFLDTGVAVPWQALEQRLDQMRAEVEGERAPTTKPQGPDQLREAHSQALERIMSALFLGERQKPVLALLDSLFSTILGRAKLARLRVLGGGATGDEAGLYAEFRDKMRAFTKACRRLSEDGGRGGDELVGQLLVKLDVAYFCSYHDGSA</sequence>
<dbReference type="GO" id="GO:0000278">
    <property type="term" value="P:mitotic cell cycle"/>
    <property type="evidence" value="ECO:0007669"/>
    <property type="project" value="TreeGrafter"/>
</dbReference>